<dbReference type="Pfam" id="PF00266">
    <property type="entry name" value="Aminotran_5"/>
    <property type="match status" value="1"/>
</dbReference>
<gene>
    <name evidence="10" type="ORF">A4Z71_02490</name>
</gene>
<dbReference type="SUPFAM" id="SSF53383">
    <property type="entry name" value="PLP-dependent transferases"/>
    <property type="match status" value="1"/>
</dbReference>
<name>A0A1D9DYK9_9MICO</name>
<dbReference type="Gene3D" id="1.10.260.50">
    <property type="match status" value="1"/>
</dbReference>
<protein>
    <submittedName>
        <fullName evidence="10">Cysteine desulfurase</fullName>
    </submittedName>
</protein>
<keyword evidence="3" id="KW-0808">Transferase</keyword>
<keyword evidence="4" id="KW-0479">Metal-binding</keyword>
<evidence type="ECO:0000256" key="2">
    <source>
        <dbReference type="ARBA" id="ARBA00006490"/>
    </source>
</evidence>
<keyword evidence="7" id="KW-0411">Iron-sulfur</keyword>
<evidence type="ECO:0000256" key="4">
    <source>
        <dbReference type="ARBA" id="ARBA00022723"/>
    </source>
</evidence>
<dbReference type="InterPro" id="IPR015422">
    <property type="entry name" value="PyrdxlP-dep_Trfase_small"/>
</dbReference>
<feature type="domain" description="Aminotransferase class V" evidence="9">
    <location>
        <begin position="3"/>
        <end position="371"/>
    </location>
</feature>
<comment type="catalytic activity">
    <reaction evidence="8">
        <text>(sulfur carrier)-H + L-cysteine = (sulfur carrier)-SH + L-alanine</text>
        <dbReference type="Rhea" id="RHEA:43892"/>
        <dbReference type="Rhea" id="RHEA-COMP:14737"/>
        <dbReference type="Rhea" id="RHEA-COMP:14739"/>
        <dbReference type="ChEBI" id="CHEBI:29917"/>
        <dbReference type="ChEBI" id="CHEBI:35235"/>
        <dbReference type="ChEBI" id="CHEBI:57972"/>
        <dbReference type="ChEBI" id="CHEBI:64428"/>
        <dbReference type="EC" id="2.8.1.7"/>
    </reaction>
</comment>
<dbReference type="EMBL" id="CP015208">
    <property type="protein sequence ID" value="AOY55877.1"/>
    <property type="molecule type" value="Genomic_DNA"/>
</dbReference>
<evidence type="ECO:0000256" key="6">
    <source>
        <dbReference type="ARBA" id="ARBA00023004"/>
    </source>
</evidence>
<evidence type="ECO:0000256" key="5">
    <source>
        <dbReference type="ARBA" id="ARBA00022898"/>
    </source>
</evidence>
<dbReference type="PIRSF" id="PIRSF005572">
    <property type="entry name" value="NifS"/>
    <property type="match status" value="1"/>
</dbReference>
<evidence type="ECO:0000256" key="7">
    <source>
        <dbReference type="ARBA" id="ARBA00023014"/>
    </source>
</evidence>
<evidence type="ECO:0000256" key="3">
    <source>
        <dbReference type="ARBA" id="ARBA00022679"/>
    </source>
</evidence>
<dbReference type="PANTHER" id="PTHR11601:SF34">
    <property type="entry name" value="CYSTEINE DESULFURASE"/>
    <property type="match status" value="1"/>
</dbReference>
<dbReference type="InterPro" id="IPR016454">
    <property type="entry name" value="Cysteine_dSase"/>
</dbReference>
<dbReference type="Proteomes" id="UP000243784">
    <property type="component" value="Chromosome"/>
</dbReference>
<dbReference type="OrthoDB" id="9808002at2"/>
<dbReference type="AlphaFoldDB" id="A0A1D9DYK9"/>
<dbReference type="STRING" id="535712.A4Z71_02490"/>
<accession>A0A1D9DYK9</accession>
<dbReference type="Gene3D" id="3.90.1150.10">
    <property type="entry name" value="Aspartate Aminotransferase, domain 1"/>
    <property type="match status" value="1"/>
</dbReference>
<dbReference type="GO" id="GO:0051536">
    <property type="term" value="F:iron-sulfur cluster binding"/>
    <property type="evidence" value="ECO:0007669"/>
    <property type="project" value="UniProtKB-KW"/>
</dbReference>
<comment type="cofactor">
    <cofactor evidence="1">
        <name>pyridoxal 5'-phosphate</name>
        <dbReference type="ChEBI" id="CHEBI:597326"/>
    </cofactor>
</comment>
<evidence type="ECO:0000313" key="10">
    <source>
        <dbReference type="EMBL" id="AOY55877.1"/>
    </source>
</evidence>
<dbReference type="RefSeq" id="WP_070954388.1">
    <property type="nucleotide sequence ID" value="NZ_CP015208.1"/>
</dbReference>
<sequence>MRVYLDHAATTPLRPEAKQVYLDHLELVGNPSAVHGFGQGARRLVEDAREKLAQAVGAHRSEIIFTSGGTEGDNLAIKGLYWARRDQDSARTVIISAATEHHAVIDSVEWLEKAQGAEIVWLPVDRNGVFDLNWLRDYLVENHHRVALITLMWANNESGVVNDIPAFASLAAEFEIPMHSDAVAAFGHIPIDFAPSNLSALTFTAHKVGGPVGIGALVVRRGTKITAVNHGGGHEFGYRSGTLDAVGAAAFAKAAEISIATLDAKAQRLSVLRDRIVATVAQLAPEAELSRGDAPGLPDNAHFVFPGCSGDSLLFLLDRAGISVSNGSACQAGVAQGSHVLIGMGYSNIDAASAVRITLGYSTTEAEIDALLEALPAAYSGAKKAGLTV</sequence>
<dbReference type="KEGG" id="rpla:A4Z71_02490"/>
<keyword evidence="5" id="KW-0663">Pyridoxal phosphate</keyword>
<reference evidence="10 11" key="1">
    <citation type="journal article" date="2016" name="Biochim. Biophys. Acta">
        <title>Photochemical characterization of actinorhodopsin and its functional existence in the natural host.</title>
        <authorList>
            <person name="Nakamura S."/>
            <person name="Kikukawa T."/>
            <person name="Tamogami J."/>
            <person name="Kamiya M."/>
            <person name="Aizawa T."/>
            <person name="Hahn M.W."/>
            <person name="Ihara K."/>
            <person name="Kamo N."/>
            <person name="Demura M."/>
        </authorList>
    </citation>
    <scope>NUCLEOTIDE SEQUENCE [LARGE SCALE GENOMIC DNA]</scope>
    <source>
        <strain evidence="10 11">MWH-Dar1</strain>
    </source>
</reference>
<evidence type="ECO:0000256" key="1">
    <source>
        <dbReference type="ARBA" id="ARBA00001933"/>
    </source>
</evidence>
<proteinExistence type="inferred from homology"/>
<dbReference type="InterPro" id="IPR015424">
    <property type="entry name" value="PyrdxlP-dep_Trfase"/>
</dbReference>
<evidence type="ECO:0000259" key="9">
    <source>
        <dbReference type="Pfam" id="PF00266"/>
    </source>
</evidence>
<comment type="similarity">
    <text evidence="2">Belongs to the class-V pyridoxal-phosphate-dependent aminotransferase family. NifS/IscS subfamily.</text>
</comment>
<dbReference type="InterPro" id="IPR015421">
    <property type="entry name" value="PyrdxlP-dep_Trfase_major"/>
</dbReference>
<evidence type="ECO:0000256" key="8">
    <source>
        <dbReference type="ARBA" id="ARBA00050776"/>
    </source>
</evidence>
<keyword evidence="6" id="KW-0408">Iron</keyword>
<evidence type="ECO:0000313" key="11">
    <source>
        <dbReference type="Proteomes" id="UP000243784"/>
    </source>
</evidence>
<dbReference type="InterPro" id="IPR000192">
    <property type="entry name" value="Aminotrans_V_dom"/>
</dbReference>
<dbReference type="PANTHER" id="PTHR11601">
    <property type="entry name" value="CYSTEINE DESULFURYLASE FAMILY MEMBER"/>
    <property type="match status" value="1"/>
</dbReference>
<keyword evidence="11" id="KW-1185">Reference proteome</keyword>
<dbReference type="Gene3D" id="3.40.640.10">
    <property type="entry name" value="Type I PLP-dependent aspartate aminotransferase-like (Major domain)"/>
    <property type="match status" value="1"/>
</dbReference>
<dbReference type="GO" id="GO:0031071">
    <property type="term" value="F:cysteine desulfurase activity"/>
    <property type="evidence" value="ECO:0007669"/>
    <property type="project" value="UniProtKB-EC"/>
</dbReference>
<dbReference type="GO" id="GO:0046872">
    <property type="term" value="F:metal ion binding"/>
    <property type="evidence" value="ECO:0007669"/>
    <property type="project" value="UniProtKB-KW"/>
</dbReference>
<organism evidence="10 11">
    <name type="scientific">Candidatus Rhodoluna planktonica</name>
    <dbReference type="NCBI Taxonomy" id="535712"/>
    <lineage>
        <taxon>Bacteria</taxon>
        <taxon>Bacillati</taxon>
        <taxon>Actinomycetota</taxon>
        <taxon>Actinomycetes</taxon>
        <taxon>Micrococcales</taxon>
        <taxon>Microbacteriaceae</taxon>
        <taxon>Luna cluster</taxon>
        <taxon>Luna-1 subcluster</taxon>
        <taxon>Rhodoluna</taxon>
    </lineage>
</organism>